<dbReference type="GO" id="GO:1904430">
    <property type="term" value="P:negative regulation of t-circle formation"/>
    <property type="evidence" value="ECO:0007669"/>
    <property type="project" value="TreeGrafter"/>
</dbReference>
<organism evidence="5">
    <name type="scientific">Lygus hesperus</name>
    <name type="common">Western plant bug</name>
    <dbReference type="NCBI Taxonomy" id="30085"/>
    <lineage>
        <taxon>Eukaryota</taxon>
        <taxon>Metazoa</taxon>
        <taxon>Ecdysozoa</taxon>
        <taxon>Arthropoda</taxon>
        <taxon>Hexapoda</taxon>
        <taxon>Insecta</taxon>
        <taxon>Pterygota</taxon>
        <taxon>Neoptera</taxon>
        <taxon>Paraneoptera</taxon>
        <taxon>Hemiptera</taxon>
        <taxon>Heteroptera</taxon>
        <taxon>Panheteroptera</taxon>
        <taxon>Cimicomorpha</taxon>
        <taxon>Miridae</taxon>
        <taxon>Mirini</taxon>
        <taxon>Lygus</taxon>
    </lineage>
</organism>
<evidence type="ECO:0000256" key="1">
    <source>
        <dbReference type="ARBA" id="ARBA00022741"/>
    </source>
</evidence>
<dbReference type="GO" id="GO:0016818">
    <property type="term" value="F:hydrolase activity, acting on acid anhydrides, in phosphorus-containing anhydrides"/>
    <property type="evidence" value="ECO:0007669"/>
    <property type="project" value="InterPro"/>
</dbReference>
<dbReference type="PANTHER" id="PTHR11472">
    <property type="entry name" value="DNA REPAIR DEAD HELICASE RAD3/XP-D SUBFAMILY MEMBER"/>
    <property type="match status" value="1"/>
</dbReference>
<evidence type="ECO:0000313" key="5">
    <source>
        <dbReference type="EMBL" id="JAG01907.1"/>
    </source>
</evidence>
<dbReference type="InterPro" id="IPR045028">
    <property type="entry name" value="DinG/Rad3-like"/>
</dbReference>
<keyword evidence="1" id="KW-0547">Nucleotide-binding</keyword>
<dbReference type="SMART" id="SM00488">
    <property type="entry name" value="DEXDc2"/>
    <property type="match status" value="1"/>
</dbReference>
<dbReference type="PANTHER" id="PTHR11472:SF34">
    <property type="entry name" value="REGULATOR OF TELOMERE ELONGATION HELICASE 1"/>
    <property type="match status" value="1"/>
</dbReference>
<name>A0A0A9W0F0_LYGHE</name>
<dbReference type="GO" id="GO:0070182">
    <property type="term" value="F:DNA polymerase binding"/>
    <property type="evidence" value="ECO:0007669"/>
    <property type="project" value="TreeGrafter"/>
</dbReference>
<evidence type="ECO:0000256" key="2">
    <source>
        <dbReference type="ARBA" id="ARBA00022801"/>
    </source>
</evidence>
<dbReference type="GO" id="GO:0003677">
    <property type="term" value="F:DNA binding"/>
    <property type="evidence" value="ECO:0007669"/>
    <property type="project" value="InterPro"/>
</dbReference>
<dbReference type="EMBL" id="GBHO01041697">
    <property type="protein sequence ID" value="JAG01907.1"/>
    <property type="molecule type" value="Transcribed_RNA"/>
</dbReference>
<evidence type="ECO:0000259" key="4">
    <source>
        <dbReference type="PROSITE" id="PS51193"/>
    </source>
</evidence>
<dbReference type="GO" id="GO:0045910">
    <property type="term" value="P:negative regulation of DNA recombination"/>
    <property type="evidence" value="ECO:0007669"/>
    <property type="project" value="TreeGrafter"/>
</dbReference>
<dbReference type="InterPro" id="IPR010614">
    <property type="entry name" value="RAD3-like_helicase_DEAD"/>
</dbReference>
<proteinExistence type="predicted"/>
<evidence type="ECO:0000256" key="3">
    <source>
        <dbReference type="ARBA" id="ARBA00022840"/>
    </source>
</evidence>
<dbReference type="InterPro" id="IPR014013">
    <property type="entry name" value="Helic_SF1/SF2_ATP-bd_DinG/Rad3"/>
</dbReference>
<keyword evidence="3" id="KW-0067">ATP-binding</keyword>
<dbReference type="GO" id="GO:0005524">
    <property type="term" value="F:ATP binding"/>
    <property type="evidence" value="ECO:0007669"/>
    <property type="project" value="UniProtKB-KW"/>
</dbReference>
<reference evidence="5" key="1">
    <citation type="journal article" date="2014" name="PLoS ONE">
        <title>Transcriptome-Based Identification of ABC Transporters in the Western Tarnished Plant Bug Lygus hesperus.</title>
        <authorList>
            <person name="Hull J.J."/>
            <person name="Chaney K."/>
            <person name="Geib S.M."/>
            <person name="Fabrick J.A."/>
            <person name="Brent C.S."/>
            <person name="Walsh D."/>
            <person name="Lavine L.C."/>
        </authorList>
    </citation>
    <scope>NUCLEOTIDE SEQUENCE</scope>
</reference>
<dbReference type="PROSITE" id="PS51193">
    <property type="entry name" value="HELICASE_ATP_BIND_2"/>
    <property type="match status" value="1"/>
</dbReference>
<dbReference type="InterPro" id="IPR027417">
    <property type="entry name" value="P-loop_NTPase"/>
</dbReference>
<dbReference type="SUPFAM" id="SSF52540">
    <property type="entry name" value="P-loop containing nucleoside triphosphate hydrolases"/>
    <property type="match status" value="1"/>
</dbReference>
<dbReference type="Gene3D" id="3.40.50.300">
    <property type="entry name" value="P-loop containing nucleotide triphosphate hydrolases"/>
    <property type="match status" value="1"/>
</dbReference>
<dbReference type="GO" id="GO:0005634">
    <property type="term" value="C:nucleus"/>
    <property type="evidence" value="ECO:0007669"/>
    <property type="project" value="TreeGrafter"/>
</dbReference>
<accession>A0A0A9W0F0</accession>
<dbReference type="AlphaFoldDB" id="A0A0A9W0F0"/>
<sequence>MADPSEHPLEACASPDVVEIGCSLDLEGCLVKFPFQPYNVQKEYMAKVISALNAGSVAALESPTGTGKTLSLLCSTLAWVEKNKMAARMDTGLGADRDDVPDWSGKFFKKTVFYASRTHSQLSKAMSELRRTDYKLMKATVLGSRDQMCVHPDLPVEESMTAKNVFCQSQLKAKTCRFYPRVEAMKSDRSFFLVRDIEDLVAKSKKHGCCPFYMSRHLQEEADIIFLPYNYIFDAGIRRKLNLNFNGAIVILDEGHNIDRVCEESASFSLSSTDIAVAIRDVTEDMQRMHEEFS</sequence>
<dbReference type="GO" id="GO:0090657">
    <property type="term" value="P:telomeric loop disassembly"/>
    <property type="evidence" value="ECO:0007669"/>
    <property type="project" value="TreeGrafter"/>
</dbReference>
<feature type="non-terminal residue" evidence="5">
    <location>
        <position position="294"/>
    </location>
</feature>
<protein>
    <recommendedName>
        <fullName evidence="4">Helicase ATP-binding domain-containing protein</fullName>
    </recommendedName>
</protein>
<dbReference type="GO" id="GO:0003678">
    <property type="term" value="F:DNA helicase activity"/>
    <property type="evidence" value="ECO:0007669"/>
    <property type="project" value="InterPro"/>
</dbReference>
<dbReference type="Pfam" id="PF06733">
    <property type="entry name" value="DEAD_2"/>
    <property type="match status" value="1"/>
</dbReference>
<dbReference type="InterPro" id="IPR006554">
    <property type="entry name" value="Helicase-like_DEXD_c2"/>
</dbReference>
<gene>
    <name evidence="5" type="ORF">CM83_57944</name>
</gene>
<feature type="domain" description="Helicase ATP-binding" evidence="4">
    <location>
        <begin position="27"/>
        <end position="294"/>
    </location>
</feature>
<reference evidence="5" key="2">
    <citation type="submission" date="2014-07" db="EMBL/GenBank/DDBJ databases">
        <authorList>
            <person name="Hull J."/>
        </authorList>
    </citation>
    <scope>NUCLEOTIDE SEQUENCE</scope>
</reference>
<dbReference type="GO" id="GO:0010569">
    <property type="term" value="P:regulation of double-strand break repair via homologous recombination"/>
    <property type="evidence" value="ECO:0007669"/>
    <property type="project" value="TreeGrafter"/>
</dbReference>
<keyword evidence="2" id="KW-0378">Hydrolase</keyword>